<dbReference type="InterPro" id="IPR036291">
    <property type="entry name" value="NAD(P)-bd_dom_sf"/>
</dbReference>
<feature type="domain" description="Pyrroline-5-carboxylate reductase dimerisation" evidence="3">
    <location>
        <begin position="163"/>
        <end position="262"/>
    </location>
</feature>
<dbReference type="Pfam" id="PF14748">
    <property type="entry name" value="P5CR_dimer"/>
    <property type="match status" value="1"/>
</dbReference>
<comment type="caution">
    <text evidence="4">The sequence shown here is derived from an EMBL/GenBank/DDBJ whole genome shotgun (WGS) entry which is preliminary data.</text>
</comment>
<gene>
    <name evidence="4" type="primary">comER</name>
    <name evidence="4" type="ORF">ACFFGV_02905</name>
</gene>
<keyword evidence="5" id="KW-1185">Reference proteome</keyword>
<protein>
    <submittedName>
        <fullName evidence="4">Late competence protein ComER</fullName>
    </submittedName>
</protein>
<dbReference type="InterPro" id="IPR000304">
    <property type="entry name" value="Pyrroline-COOH_reductase"/>
</dbReference>
<organism evidence="4 5">
    <name type="scientific">Pontibacillus salicampi</name>
    <dbReference type="NCBI Taxonomy" id="1449801"/>
    <lineage>
        <taxon>Bacteria</taxon>
        <taxon>Bacillati</taxon>
        <taxon>Bacillota</taxon>
        <taxon>Bacilli</taxon>
        <taxon>Bacillales</taxon>
        <taxon>Bacillaceae</taxon>
        <taxon>Pontibacillus</taxon>
    </lineage>
</organism>
<dbReference type="SUPFAM" id="SSF51735">
    <property type="entry name" value="NAD(P)-binding Rossmann-fold domains"/>
    <property type="match status" value="1"/>
</dbReference>
<accession>A0ABV6LJH0</accession>
<dbReference type="InterPro" id="IPR029036">
    <property type="entry name" value="P5CR_dimer"/>
</dbReference>
<dbReference type="Proteomes" id="UP001589836">
    <property type="component" value="Unassembled WGS sequence"/>
</dbReference>
<evidence type="ECO:0000259" key="2">
    <source>
        <dbReference type="Pfam" id="PF03807"/>
    </source>
</evidence>
<evidence type="ECO:0000256" key="1">
    <source>
        <dbReference type="ARBA" id="ARBA00005525"/>
    </source>
</evidence>
<dbReference type="PROSITE" id="PS00521">
    <property type="entry name" value="P5CR"/>
    <property type="match status" value="1"/>
</dbReference>
<comment type="similarity">
    <text evidence="1">Belongs to the pyrroline-5-carboxylate reductase family.</text>
</comment>
<dbReference type="PANTHER" id="PTHR11645:SF51">
    <property type="entry name" value="COME OPERON PROTEIN 4"/>
    <property type="match status" value="1"/>
</dbReference>
<evidence type="ECO:0000313" key="4">
    <source>
        <dbReference type="EMBL" id="MFC0522540.1"/>
    </source>
</evidence>
<sequence length="273" mass="30360">MKWGVIGTGNMGRILIEAWLEAGVMEQQDLYISNRSAHKSSQLKERFPDIHVAADNASLADQVDILFICVKPLDIHPLLSDISNHLHHQQCLISITSPYAVEELEDLVPCQVARIIPSITNRALTGVSLLTFGKRVSPIMKGFIEQSVKLYSVPLEIDETITRVSSDIVSCGPAFFSYLIQQFIDAACDETLITKDEATAMMTEMLIGFGTLMKQGHYTLSSLQEKVCVKGGVTGEGIQILEQELGDMFNQLFQKTHDKYAEDKREISAQLKV</sequence>
<dbReference type="Pfam" id="PF03807">
    <property type="entry name" value="F420_oxidored"/>
    <property type="match status" value="1"/>
</dbReference>
<dbReference type="InterPro" id="IPR028939">
    <property type="entry name" value="P5C_Rdtase_cat_N"/>
</dbReference>
<dbReference type="Gene3D" id="3.40.50.720">
    <property type="entry name" value="NAD(P)-binding Rossmann-like Domain"/>
    <property type="match status" value="1"/>
</dbReference>
<dbReference type="InterPro" id="IPR008927">
    <property type="entry name" value="6-PGluconate_DH-like_C_sf"/>
</dbReference>
<dbReference type="PANTHER" id="PTHR11645">
    <property type="entry name" value="PYRROLINE-5-CARBOXYLATE REDUCTASE"/>
    <property type="match status" value="1"/>
</dbReference>
<dbReference type="EMBL" id="JBHLTP010000003">
    <property type="protein sequence ID" value="MFC0522540.1"/>
    <property type="molecule type" value="Genomic_DNA"/>
</dbReference>
<dbReference type="Gene3D" id="1.10.3730.10">
    <property type="entry name" value="ProC C-terminal domain-like"/>
    <property type="match status" value="1"/>
</dbReference>
<name>A0ABV6LJH0_9BACI</name>
<evidence type="ECO:0000259" key="3">
    <source>
        <dbReference type="Pfam" id="PF14748"/>
    </source>
</evidence>
<reference evidence="4 5" key="1">
    <citation type="submission" date="2024-09" db="EMBL/GenBank/DDBJ databases">
        <authorList>
            <person name="Sun Q."/>
            <person name="Mori K."/>
        </authorList>
    </citation>
    <scope>NUCLEOTIDE SEQUENCE [LARGE SCALE GENOMIC DNA]</scope>
    <source>
        <strain evidence="4 5">NCAIM B.02529</strain>
    </source>
</reference>
<dbReference type="NCBIfam" id="NF005814">
    <property type="entry name" value="PRK07680.1"/>
    <property type="match status" value="1"/>
</dbReference>
<dbReference type="RefSeq" id="WP_377345065.1">
    <property type="nucleotide sequence ID" value="NZ_JBHLTP010000003.1"/>
</dbReference>
<dbReference type="PIRSF" id="PIRSF000193">
    <property type="entry name" value="Pyrrol-5-carb_rd"/>
    <property type="match status" value="1"/>
</dbReference>
<proteinExistence type="inferred from homology"/>
<evidence type="ECO:0000313" key="5">
    <source>
        <dbReference type="Proteomes" id="UP001589836"/>
    </source>
</evidence>
<dbReference type="InterPro" id="IPR053790">
    <property type="entry name" value="P5CR-like_CS"/>
</dbReference>
<dbReference type="SUPFAM" id="SSF48179">
    <property type="entry name" value="6-phosphogluconate dehydrogenase C-terminal domain-like"/>
    <property type="match status" value="1"/>
</dbReference>
<feature type="domain" description="Pyrroline-5-carboxylate reductase catalytic N-terminal" evidence="2">
    <location>
        <begin position="4"/>
        <end position="97"/>
    </location>
</feature>